<dbReference type="Pfam" id="PF07695">
    <property type="entry name" value="7TMR-DISM_7TM"/>
    <property type="match status" value="1"/>
</dbReference>
<evidence type="ECO:0000256" key="3">
    <source>
        <dbReference type="ARBA" id="ARBA00022553"/>
    </source>
</evidence>
<dbReference type="RefSeq" id="WP_379666586.1">
    <property type="nucleotide sequence ID" value="NZ_JBHULH010000004.1"/>
</dbReference>
<organism evidence="6 7">
    <name type="scientific">Pseudotenacibaculum haliotis</name>
    <dbReference type="NCBI Taxonomy" id="1862138"/>
    <lineage>
        <taxon>Bacteria</taxon>
        <taxon>Pseudomonadati</taxon>
        <taxon>Bacteroidota</taxon>
        <taxon>Flavobacteriia</taxon>
        <taxon>Flavobacteriales</taxon>
        <taxon>Flavobacteriaceae</taxon>
        <taxon>Pseudotenacibaculum</taxon>
    </lineage>
</organism>
<dbReference type="InterPro" id="IPR003594">
    <property type="entry name" value="HATPase_dom"/>
</dbReference>
<feature type="domain" description="Histidine kinase" evidence="5">
    <location>
        <begin position="287"/>
        <end position="504"/>
    </location>
</feature>
<evidence type="ECO:0000313" key="6">
    <source>
        <dbReference type="EMBL" id="MFD2567881.1"/>
    </source>
</evidence>
<accession>A0ABW5LUY4</accession>
<feature type="transmembrane region" description="Helical" evidence="4">
    <location>
        <begin position="211"/>
        <end position="232"/>
    </location>
</feature>
<feature type="transmembrane region" description="Helical" evidence="4">
    <location>
        <begin position="127"/>
        <end position="147"/>
    </location>
</feature>
<keyword evidence="4" id="KW-1133">Transmembrane helix</keyword>
<comment type="caution">
    <text evidence="6">The sequence shown here is derived from an EMBL/GenBank/DDBJ whole genome shotgun (WGS) entry which is preliminary data.</text>
</comment>
<keyword evidence="3" id="KW-0597">Phosphoprotein</keyword>
<dbReference type="InterPro" id="IPR005467">
    <property type="entry name" value="His_kinase_dom"/>
</dbReference>
<dbReference type="PROSITE" id="PS50109">
    <property type="entry name" value="HIS_KIN"/>
    <property type="match status" value="1"/>
</dbReference>
<dbReference type="PRINTS" id="PR00344">
    <property type="entry name" value="BCTRLSENSOR"/>
</dbReference>
<keyword evidence="4" id="KW-0812">Transmembrane</keyword>
<dbReference type="CDD" id="cd00082">
    <property type="entry name" value="HisKA"/>
    <property type="match status" value="1"/>
</dbReference>
<reference evidence="7" key="1">
    <citation type="journal article" date="2019" name="Int. J. Syst. Evol. Microbiol.">
        <title>The Global Catalogue of Microorganisms (GCM) 10K type strain sequencing project: providing services to taxonomists for standard genome sequencing and annotation.</title>
        <authorList>
            <consortium name="The Broad Institute Genomics Platform"/>
            <consortium name="The Broad Institute Genome Sequencing Center for Infectious Disease"/>
            <person name="Wu L."/>
            <person name="Ma J."/>
        </authorList>
    </citation>
    <scope>NUCLEOTIDE SEQUENCE [LARGE SCALE GENOMIC DNA]</scope>
    <source>
        <strain evidence="7">KCTC 52127</strain>
    </source>
</reference>
<dbReference type="SUPFAM" id="SSF55874">
    <property type="entry name" value="ATPase domain of HSP90 chaperone/DNA topoisomerase II/histidine kinase"/>
    <property type="match status" value="1"/>
</dbReference>
<dbReference type="SMART" id="SM00388">
    <property type="entry name" value="HisKA"/>
    <property type="match status" value="1"/>
</dbReference>
<evidence type="ECO:0000256" key="1">
    <source>
        <dbReference type="ARBA" id="ARBA00000085"/>
    </source>
</evidence>
<feature type="transmembrane region" description="Helical" evidence="4">
    <location>
        <begin position="59"/>
        <end position="75"/>
    </location>
</feature>
<evidence type="ECO:0000259" key="5">
    <source>
        <dbReference type="PROSITE" id="PS50109"/>
    </source>
</evidence>
<sequence length="509" mass="57463">MGLDFSGVSNIVYQDVETLHTFKGNTDLPSLLLGVFFGLMIVMALYNLLLYFSLRDRAYLLYVGTTVFAILTTVSTNGLGDEYLWPNHPGIDSTIYVVFAGISMAFSSRFAALFLQLKLYSKRLDQLMWLICALGILVSVLTIILGIDPIKEFVRWIVLLSFPSYIVTGYIIYRKNYKPAKFYLIAWVPYVLGLLTRTMHGAGWLPTNQLVLSSIELGGALEIVLLSFALAYRIKEMKRELLEKELEKEQFKTKLLKDQKVILEQQVERRTKELSRANATKDKFFSIIAHDLRNPMIGLQGVGQKLEYFIKKDRQEKLLEMGGQIDRSIDQLNHLLNNLLNWAVSQTGGISYNPQIHQVAPLIQENIDLYKSLAKSKEVTLKNEIVEGELYADLNAVSTIIRNLLSNAIKFTENRSTVLLKAHESDNMIHITVRDQGKGMSPEMAQSLFKSNDFETTIGTRGEKGFGLGLRLCKEFTEMNQGTISVESEFGKGTSFTVSFPITIKITSA</sequence>
<feature type="transmembrane region" description="Helical" evidence="4">
    <location>
        <begin position="31"/>
        <end position="52"/>
    </location>
</feature>
<evidence type="ECO:0000313" key="7">
    <source>
        <dbReference type="Proteomes" id="UP001597508"/>
    </source>
</evidence>
<feature type="transmembrane region" description="Helical" evidence="4">
    <location>
        <begin position="180"/>
        <end position="199"/>
    </location>
</feature>
<dbReference type="Gene3D" id="1.10.287.130">
    <property type="match status" value="1"/>
</dbReference>
<dbReference type="EC" id="2.7.13.3" evidence="2"/>
<comment type="catalytic activity">
    <reaction evidence="1">
        <text>ATP + protein L-histidine = ADP + protein N-phospho-L-histidine.</text>
        <dbReference type="EC" id="2.7.13.3"/>
    </reaction>
</comment>
<dbReference type="InterPro" id="IPR036890">
    <property type="entry name" value="HATPase_C_sf"/>
</dbReference>
<dbReference type="EMBL" id="JBHULH010000004">
    <property type="protein sequence ID" value="MFD2567881.1"/>
    <property type="molecule type" value="Genomic_DNA"/>
</dbReference>
<keyword evidence="4" id="KW-0472">Membrane</keyword>
<evidence type="ECO:0000256" key="2">
    <source>
        <dbReference type="ARBA" id="ARBA00012438"/>
    </source>
</evidence>
<feature type="transmembrane region" description="Helical" evidence="4">
    <location>
        <begin position="153"/>
        <end position="173"/>
    </location>
</feature>
<dbReference type="Proteomes" id="UP001597508">
    <property type="component" value="Unassembled WGS sequence"/>
</dbReference>
<dbReference type="Gene3D" id="3.30.565.10">
    <property type="entry name" value="Histidine kinase-like ATPase, C-terminal domain"/>
    <property type="match status" value="1"/>
</dbReference>
<dbReference type="SUPFAM" id="SSF47384">
    <property type="entry name" value="Homodimeric domain of signal transducing histidine kinase"/>
    <property type="match status" value="1"/>
</dbReference>
<dbReference type="InterPro" id="IPR011623">
    <property type="entry name" value="7TMR_DISM_rcpt_extracell_dom1"/>
</dbReference>
<gene>
    <name evidence="6" type="ORF">ACFSRZ_10895</name>
</gene>
<proteinExistence type="predicted"/>
<dbReference type="InterPro" id="IPR004358">
    <property type="entry name" value="Sig_transdc_His_kin-like_C"/>
</dbReference>
<feature type="transmembrane region" description="Helical" evidence="4">
    <location>
        <begin position="95"/>
        <end position="115"/>
    </location>
</feature>
<dbReference type="Pfam" id="PF00512">
    <property type="entry name" value="HisKA"/>
    <property type="match status" value="1"/>
</dbReference>
<evidence type="ECO:0000256" key="4">
    <source>
        <dbReference type="SAM" id="Phobius"/>
    </source>
</evidence>
<name>A0ABW5LUY4_9FLAO</name>
<dbReference type="InterPro" id="IPR036097">
    <property type="entry name" value="HisK_dim/P_sf"/>
</dbReference>
<dbReference type="PANTHER" id="PTHR43547:SF2">
    <property type="entry name" value="HYBRID SIGNAL TRANSDUCTION HISTIDINE KINASE C"/>
    <property type="match status" value="1"/>
</dbReference>
<dbReference type="Pfam" id="PF02518">
    <property type="entry name" value="HATPase_c"/>
    <property type="match status" value="1"/>
</dbReference>
<dbReference type="SMART" id="SM00387">
    <property type="entry name" value="HATPase_c"/>
    <property type="match status" value="1"/>
</dbReference>
<protein>
    <recommendedName>
        <fullName evidence="2">histidine kinase</fullName>
        <ecNumber evidence="2">2.7.13.3</ecNumber>
    </recommendedName>
</protein>
<dbReference type="PANTHER" id="PTHR43547">
    <property type="entry name" value="TWO-COMPONENT HISTIDINE KINASE"/>
    <property type="match status" value="1"/>
</dbReference>
<keyword evidence="7" id="KW-1185">Reference proteome</keyword>
<dbReference type="InterPro" id="IPR003661">
    <property type="entry name" value="HisK_dim/P_dom"/>
</dbReference>